<dbReference type="Proteomes" id="UP000352698">
    <property type="component" value="Unassembled WGS sequence"/>
</dbReference>
<organism evidence="1 2">
    <name type="scientific">Enterococcus hirae</name>
    <dbReference type="NCBI Taxonomy" id="1354"/>
    <lineage>
        <taxon>Bacteria</taxon>
        <taxon>Bacillati</taxon>
        <taxon>Bacillota</taxon>
        <taxon>Bacilli</taxon>
        <taxon>Lactobacillales</taxon>
        <taxon>Enterococcaceae</taxon>
        <taxon>Enterococcus</taxon>
    </lineage>
</organism>
<evidence type="ECO:0000313" key="2">
    <source>
        <dbReference type="Proteomes" id="UP000352698"/>
    </source>
</evidence>
<sequence>MEFQLERSGFPIKIGELEFFFGTEVEELLRFFDVQDELEVKQKELSKQQEELKNIDNSTKEYGLLQINLLKEVLKAKYDALLGDGSFDKIYSKYPYISQLDSLFDTLEFEVAEEIEREATKRQNEVIKRKNDLLKKKALKNKKKK</sequence>
<proteinExistence type="predicted"/>
<protein>
    <submittedName>
        <fullName evidence="1">Uncharacterized protein</fullName>
    </submittedName>
</protein>
<reference evidence="1 2" key="1">
    <citation type="submission" date="2019-05" db="EMBL/GenBank/DDBJ databases">
        <authorList>
            <consortium name="Pathogen Informatics"/>
        </authorList>
    </citation>
    <scope>NUCLEOTIDE SEQUENCE [LARGE SCALE GENOMIC DNA]</scope>
    <source>
        <strain evidence="1 2">NCTC12204</strain>
    </source>
</reference>
<dbReference type="RefSeq" id="WP_010738475.1">
    <property type="nucleotide sequence ID" value="NZ_CABEEP010000001.1"/>
</dbReference>
<dbReference type="EMBL" id="CABEEP010000001">
    <property type="protein sequence ID" value="VTQ59626.1"/>
    <property type="molecule type" value="Genomic_DNA"/>
</dbReference>
<dbReference type="AlphaFoldDB" id="A0A7Z9DIV7"/>
<accession>A0A7Z9DIV7</accession>
<evidence type="ECO:0000313" key="1">
    <source>
        <dbReference type="EMBL" id="VTQ59626.1"/>
    </source>
</evidence>
<comment type="caution">
    <text evidence="1">The sequence shown here is derived from an EMBL/GenBank/DDBJ whole genome shotgun (WGS) entry which is preliminary data.</text>
</comment>
<name>A0A7Z9DIV7_ENTHR</name>
<gene>
    <name evidence="1" type="ORF">NCTC12204_00432</name>
</gene>